<dbReference type="Gene3D" id="1.10.1200.10">
    <property type="entry name" value="ACP-like"/>
    <property type="match status" value="1"/>
</dbReference>
<dbReference type="InterPro" id="IPR036736">
    <property type="entry name" value="ACP-like_sf"/>
</dbReference>
<organism evidence="1 2">
    <name type="scientific">Azospirillum picis</name>
    <dbReference type="NCBI Taxonomy" id="488438"/>
    <lineage>
        <taxon>Bacteria</taxon>
        <taxon>Pseudomonadati</taxon>
        <taxon>Pseudomonadota</taxon>
        <taxon>Alphaproteobacteria</taxon>
        <taxon>Rhodospirillales</taxon>
        <taxon>Azospirillaceae</taxon>
        <taxon>Azospirillum</taxon>
    </lineage>
</organism>
<dbReference type="SUPFAM" id="SSF47336">
    <property type="entry name" value="ACP-like"/>
    <property type="match status" value="1"/>
</dbReference>
<dbReference type="PANTHER" id="PTHR42866:SF1">
    <property type="entry name" value="SPORE COAT POLYSACCHARIDE BIOSYNTHESIS PROTEIN SPSF"/>
    <property type="match status" value="1"/>
</dbReference>
<dbReference type="Proteomes" id="UP001244552">
    <property type="component" value="Unassembled WGS sequence"/>
</dbReference>
<reference evidence="1 2" key="1">
    <citation type="submission" date="2023-07" db="EMBL/GenBank/DDBJ databases">
        <title>Genomic Encyclopedia of Type Strains, Phase IV (KMG-IV): sequencing the most valuable type-strain genomes for metagenomic binning, comparative biology and taxonomic classification.</title>
        <authorList>
            <person name="Goeker M."/>
        </authorList>
    </citation>
    <scope>NUCLEOTIDE SEQUENCE [LARGE SCALE GENOMIC DNA]</scope>
    <source>
        <strain evidence="1 2">DSM 19922</strain>
    </source>
</reference>
<dbReference type="PANTHER" id="PTHR42866">
    <property type="entry name" value="3-DEOXY-MANNO-OCTULOSONATE CYTIDYLYLTRANSFERASE"/>
    <property type="match status" value="1"/>
</dbReference>
<dbReference type="RefSeq" id="WP_246512916.1">
    <property type="nucleotide sequence ID" value="NZ_JAGINO010000004.1"/>
</dbReference>
<dbReference type="SUPFAM" id="SSF53448">
    <property type="entry name" value="Nucleotide-diphospho-sugar transferases"/>
    <property type="match status" value="1"/>
</dbReference>
<accession>A0ABU0MGU0</accession>
<dbReference type="InterPro" id="IPR003329">
    <property type="entry name" value="Cytidylyl_trans"/>
</dbReference>
<dbReference type="CDD" id="cd02518">
    <property type="entry name" value="GT2_SpsF"/>
    <property type="match status" value="1"/>
</dbReference>
<evidence type="ECO:0000313" key="2">
    <source>
        <dbReference type="Proteomes" id="UP001244552"/>
    </source>
</evidence>
<proteinExistence type="predicted"/>
<dbReference type="Pfam" id="PF02348">
    <property type="entry name" value="CTP_transf_3"/>
    <property type="match status" value="1"/>
</dbReference>
<comment type="caution">
    <text evidence="1">The sequence shown here is derived from an EMBL/GenBank/DDBJ whole genome shotgun (WGS) entry which is preliminary data.</text>
</comment>
<dbReference type="Gene3D" id="3.90.550.10">
    <property type="entry name" value="Spore Coat Polysaccharide Biosynthesis Protein SpsA, Chain A"/>
    <property type="match status" value="1"/>
</dbReference>
<protein>
    <submittedName>
        <fullName evidence="1">Spore coat polysaccharide biosynthesis protein SpsF</fullName>
    </submittedName>
</protein>
<sequence length="357" mass="38639">MGDPRIVAISQARMTSTRLPGKVLLPAAGKPLLAHHLERLARTPGLDAVVLATTANAADDPLAACAEQLGVAVFRGDEQDVLGRFAGAAAMAGADLVVRVTADCPLIDPALVGRLIAAFGDGGSDAAPDYLSIDSTLYPRGLDAEIFPRALLEEADSRAVDPAEREHVTPYIYNRPDRFRVAPALAPETPVEPPGQRWCVDEPADYDLVRRLIEALVPVNPEFGWQDCCRILRDHPDWVDINRSVRQKTLHWQSRKARTGTDPVAGRRAAVQVPDKEKKIMDRKEFLLALDEMLELDPGTLTGDETLETLDNWDSLAVISFIALVDEKTGVVVEGEKLAKAKTVADLMVLAGVPVAA</sequence>
<dbReference type="InterPro" id="IPR029044">
    <property type="entry name" value="Nucleotide-diphossugar_trans"/>
</dbReference>
<keyword evidence="2" id="KW-1185">Reference proteome</keyword>
<name>A0ABU0MGU0_9PROT</name>
<dbReference type="EMBL" id="JAUSVU010000004">
    <property type="protein sequence ID" value="MDQ0532665.1"/>
    <property type="molecule type" value="Genomic_DNA"/>
</dbReference>
<gene>
    <name evidence="1" type="ORF">QO018_001512</name>
</gene>
<evidence type="ECO:0000313" key="1">
    <source>
        <dbReference type="EMBL" id="MDQ0532665.1"/>
    </source>
</evidence>